<keyword evidence="3" id="KW-1185">Reference proteome</keyword>
<keyword evidence="1" id="KW-0732">Signal</keyword>
<proteinExistence type="predicted"/>
<dbReference type="Proteomes" id="UP000236655">
    <property type="component" value="Chromosome"/>
</dbReference>
<feature type="chain" id="PRO_5014344307" evidence="1">
    <location>
        <begin position="38"/>
        <end position="247"/>
    </location>
</feature>
<dbReference type="RefSeq" id="WP_102951080.1">
    <property type="nucleotide sequence ID" value="NZ_CP024847.1"/>
</dbReference>
<evidence type="ECO:0000313" key="2">
    <source>
        <dbReference type="EMBL" id="AUR51783.1"/>
    </source>
</evidence>
<reference evidence="3" key="1">
    <citation type="submission" date="2017-11" db="EMBL/GenBank/DDBJ databases">
        <authorList>
            <person name="Chan K.G."/>
            <person name="Lee L.S."/>
        </authorList>
    </citation>
    <scope>NUCLEOTIDE SEQUENCE [LARGE SCALE GENOMIC DNA]</scope>
    <source>
        <strain evidence="3">DSM 100970</strain>
    </source>
</reference>
<organism evidence="2 3">
    <name type="scientific">Aquella oligotrophica</name>
    <dbReference type="NCBI Taxonomy" id="2067065"/>
    <lineage>
        <taxon>Bacteria</taxon>
        <taxon>Pseudomonadati</taxon>
        <taxon>Pseudomonadota</taxon>
        <taxon>Betaproteobacteria</taxon>
        <taxon>Neisseriales</taxon>
        <taxon>Neisseriaceae</taxon>
        <taxon>Aquella</taxon>
    </lineage>
</organism>
<sequence length="247" mass="27726">MKKQANPSKKNIPVTISGYKKLMILAFASIASTTSWATTMHDNHVYFKTPLDIKISIEYNNSEVTAGQPKEDGLTVSLGREKYGDKFIYNNNFDIVFKSGRKASTQVAKSFKDKLNNTSSNWGYSAGLTGTEFSELNFYIETTLSINNFPIIGKDQEGNQVTKSFYLAQNHYSFYNTWWIGTTASIVNEKCNYGLLVETSENDNKAPSGKKTYYIGSVNGNSNEFQVMDFYGNKLDGKCPTNTDPLW</sequence>
<dbReference type="AlphaFoldDB" id="A0A2I7N5N3"/>
<dbReference type="EMBL" id="CP024847">
    <property type="protein sequence ID" value="AUR51783.1"/>
    <property type="molecule type" value="Genomic_DNA"/>
</dbReference>
<gene>
    <name evidence="2" type="ORF">CUN60_05570</name>
</gene>
<feature type="signal peptide" evidence="1">
    <location>
        <begin position="1"/>
        <end position="37"/>
    </location>
</feature>
<dbReference type="KEGG" id="nba:CUN60_05570"/>
<evidence type="ECO:0000256" key="1">
    <source>
        <dbReference type="SAM" id="SignalP"/>
    </source>
</evidence>
<accession>A0A2I7N5N3</accession>
<evidence type="ECO:0000313" key="3">
    <source>
        <dbReference type="Proteomes" id="UP000236655"/>
    </source>
</evidence>
<dbReference type="OrthoDB" id="8481488at2"/>
<protein>
    <submittedName>
        <fullName evidence="2">Uncharacterized protein</fullName>
    </submittedName>
</protein>
<name>A0A2I7N5N3_9NEIS</name>